<evidence type="ECO:0000256" key="2">
    <source>
        <dbReference type="ARBA" id="ARBA00022692"/>
    </source>
</evidence>
<protein>
    <submittedName>
        <fullName evidence="6">Uncharacterized membrane protein</fullName>
    </submittedName>
</protein>
<sequence length="159" mass="17888">MMVLLILPGAFGIALLLIKLIKGNWNLQLSGCIGMSAMLLFTALGHFLFPKGMEMMIPPFFPFRLGLVYFTGILEIAAAIGLLLPAYRRITAMLLIVFFVMITPANIYAALHHINLETATTDGKGPEYLWTRIPEQIIFIAWVWFFGIRSRSKALSWQP</sequence>
<dbReference type="InterPro" id="IPR032808">
    <property type="entry name" value="DoxX"/>
</dbReference>
<evidence type="ECO:0000256" key="1">
    <source>
        <dbReference type="ARBA" id="ARBA00004141"/>
    </source>
</evidence>
<gene>
    <name evidence="6" type="ORF">SAMN04488055_2059</name>
</gene>
<keyword evidence="4 5" id="KW-0472">Membrane</keyword>
<name>A0A1N6F7D1_9BACT</name>
<keyword evidence="2 5" id="KW-0812">Transmembrane</keyword>
<evidence type="ECO:0000313" key="6">
    <source>
        <dbReference type="EMBL" id="SIN91160.1"/>
    </source>
</evidence>
<feature type="transmembrane region" description="Helical" evidence="5">
    <location>
        <begin position="61"/>
        <end position="83"/>
    </location>
</feature>
<dbReference type="OrthoDB" id="673526at2"/>
<dbReference type="STRING" id="536979.SAMN04488055_2059"/>
<comment type="subcellular location">
    <subcellularLocation>
        <location evidence="1">Membrane</location>
        <topology evidence="1">Multi-pass membrane protein</topology>
    </subcellularLocation>
</comment>
<dbReference type="Proteomes" id="UP000185003">
    <property type="component" value="Unassembled WGS sequence"/>
</dbReference>
<dbReference type="AlphaFoldDB" id="A0A1N6F7D1"/>
<dbReference type="EMBL" id="FSRA01000001">
    <property type="protein sequence ID" value="SIN91160.1"/>
    <property type="molecule type" value="Genomic_DNA"/>
</dbReference>
<dbReference type="Pfam" id="PF13564">
    <property type="entry name" value="DoxX_2"/>
    <property type="match status" value="1"/>
</dbReference>
<dbReference type="RefSeq" id="WP_074239150.1">
    <property type="nucleotide sequence ID" value="NZ_FSRA01000001.1"/>
</dbReference>
<organism evidence="6 7">
    <name type="scientific">Chitinophaga niabensis</name>
    <dbReference type="NCBI Taxonomy" id="536979"/>
    <lineage>
        <taxon>Bacteria</taxon>
        <taxon>Pseudomonadati</taxon>
        <taxon>Bacteroidota</taxon>
        <taxon>Chitinophagia</taxon>
        <taxon>Chitinophagales</taxon>
        <taxon>Chitinophagaceae</taxon>
        <taxon>Chitinophaga</taxon>
    </lineage>
</organism>
<feature type="transmembrane region" description="Helical" evidence="5">
    <location>
        <begin position="90"/>
        <end position="109"/>
    </location>
</feature>
<feature type="transmembrane region" description="Helical" evidence="5">
    <location>
        <begin position="29"/>
        <end position="49"/>
    </location>
</feature>
<evidence type="ECO:0000256" key="4">
    <source>
        <dbReference type="ARBA" id="ARBA00023136"/>
    </source>
</evidence>
<dbReference type="PANTHER" id="PTHR36974">
    <property type="entry name" value="MEMBRANE PROTEIN-RELATED"/>
    <property type="match status" value="1"/>
</dbReference>
<accession>A0A1N6F7D1</accession>
<evidence type="ECO:0000256" key="3">
    <source>
        <dbReference type="ARBA" id="ARBA00022989"/>
    </source>
</evidence>
<keyword evidence="3 5" id="KW-1133">Transmembrane helix</keyword>
<dbReference type="GO" id="GO:0016020">
    <property type="term" value="C:membrane"/>
    <property type="evidence" value="ECO:0007669"/>
    <property type="project" value="UniProtKB-SubCell"/>
</dbReference>
<proteinExistence type="predicted"/>
<evidence type="ECO:0000313" key="7">
    <source>
        <dbReference type="Proteomes" id="UP000185003"/>
    </source>
</evidence>
<feature type="transmembrane region" description="Helical" evidence="5">
    <location>
        <begin position="6"/>
        <end position="22"/>
    </location>
</feature>
<feature type="transmembrane region" description="Helical" evidence="5">
    <location>
        <begin position="129"/>
        <end position="148"/>
    </location>
</feature>
<dbReference type="PANTHER" id="PTHR36974:SF1">
    <property type="entry name" value="DOXX FAMILY MEMBRANE PROTEIN"/>
    <property type="match status" value="1"/>
</dbReference>
<keyword evidence="7" id="KW-1185">Reference proteome</keyword>
<reference evidence="6 7" key="1">
    <citation type="submission" date="2016-11" db="EMBL/GenBank/DDBJ databases">
        <authorList>
            <person name="Jaros S."/>
            <person name="Januszkiewicz K."/>
            <person name="Wedrychowicz H."/>
        </authorList>
    </citation>
    <scope>NUCLEOTIDE SEQUENCE [LARGE SCALE GENOMIC DNA]</scope>
    <source>
        <strain evidence="6 7">DSM 24787</strain>
    </source>
</reference>
<evidence type="ECO:0000256" key="5">
    <source>
        <dbReference type="SAM" id="Phobius"/>
    </source>
</evidence>